<dbReference type="EMBL" id="JAFBMS010000012">
    <property type="protein sequence ID" value="KAG9347711.1"/>
    <property type="molecule type" value="Genomic_DNA"/>
</dbReference>
<sequence>MSQRKEQNLFFLNLPDLRKLCCVSLSLCCGSDDGEQRNTQVKMCRDLLGLYPDILASPALESFGEVTVIMAMGIPQRVLPGSLQVCLSYSLIFKLAPNWNKVGQLLVA</sequence>
<evidence type="ECO:0000313" key="3">
    <source>
        <dbReference type="Proteomes" id="UP000824540"/>
    </source>
</evidence>
<keyword evidence="3" id="KW-1185">Reference proteome</keyword>
<dbReference type="InterPro" id="IPR031643">
    <property type="entry name" value="DUF4708"/>
</dbReference>
<protein>
    <recommendedName>
        <fullName evidence="1">DUF4708 domain-containing protein</fullName>
    </recommendedName>
</protein>
<dbReference type="OrthoDB" id="6285995at2759"/>
<dbReference type="Proteomes" id="UP000824540">
    <property type="component" value="Unassembled WGS sequence"/>
</dbReference>
<dbReference type="PANTHER" id="PTHR28495:SF1">
    <property type="entry name" value="GENE, 17266-RELATED"/>
    <property type="match status" value="1"/>
</dbReference>
<name>A0A8T2P8Z7_9TELE</name>
<feature type="domain" description="DUF4708" evidence="1">
    <location>
        <begin position="7"/>
        <end position="107"/>
    </location>
</feature>
<evidence type="ECO:0000313" key="2">
    <source>
        <dbReference type="EMBL" id="KAG9347711.1"/>
    </source>
</evidence>
<dbReference type="Pfam" id="PF15813">
    <property type="entry name" value="DUF4708"/>
    <property type="match status" value="1"/>
</dbReference>
<feature type="non-terminal residue" evidence="2">
    <location>
        <position position="1"/>
    </location>
</feature>
<evidence type="ECO:0000259" key="1">
    <source>
        <dbReference type="Pfam" id="PF15813"/>
    </source>
</evidence>
<reference evidence="2" key="1">
    <citation type="thesis" date="2021" institute="BYU ScholarsArchive" country="Provo, UT, USA">
        <title>Applications of and Algorithms for Genome Assembly and Genomic Analyses with an Emphasis on Marine Teleosts.</title>
        <authorList>
            <person name="Pickett B.D."/>
        </authorList>
    </citation>
    <scope>NUCLEOTIDE SEQUENCE</scope>
    <source>
        <strain evidence="2">HI-2016</strain>
    </source>
</reference>
<dbReference type="AlphaFoldDB" id="A0A8T2P8Z7"/>
<dbReference type="PANTHER" id="PTHR28495">
    <property type="entry name" value="HYPOTHETICAL PROTEIN LOC100359752"/>
    <property type="match status" value="1"/>
</dbReference>
<gene>
    <name evidence="2" type="ORF">JZ751_003724</name>
</gene>
<accession>A0A8T2P8Z7</accession>
<comment type="caution">
    <text evidence="2">The sequence shown here is derived from an EMBL/GenBank/DDBJ whole genome shotgun (WGS) entry which is preliminary data.</text>
</comment>
<proteinExistence type="predicted"/>
<organism evidence="2 3">
    <name type="scientific">Albula glossodonta</name>
    <name type="common">roundjaw bonefish</name>
    <dbReference type="NCBI Taxonomy" id="121402"/>
    <lineage>
        <taxon>Eukaryota</taxon>
        <taxon>Metazoa</taxon>
        <taxon>Chordata</taxon>
        <taxon>Craniata</taxon>
        <taxon>Vertebrata</taxon>
        <taxon>Euteleostomi</taxon>
        <taxon>Actinopterygii</taxon>
        <taxon>Neopterygii</taxon>
        <taxon>Teleostei</taxon>
        <taxon>Albuliformes</taxon>
        <taxon>Albulidae</taxon>
        <taxon>Albula</taxon>
    </lineage>
</organism>